<comment type="caution">
    <text evidence="2">The sequence shown here is derived from an EMBL/GenBank/DDBJ whole genome shotgun (WGS) entry which is preliminary data.</text>
</comment>
<dbReference type="EMBL" id="JANAVB010029217">
    <property type="protein sequence ID" value="KAJ6815154.1"/>
    <property type="molecule type" value="Genomic_DNA"/>
</dbReference>
<accession>A0AAX6FFI3</accession>
<evidence type="ECO:0000256" key="1">
    <source>
        <dbReference type="SAM" id="Phobius"/>
    </source>
</evidence>
<name>A0AAX6FFI3_IRIPA</name>
<keyword evidence="1" id="KW-0812">Transmembrane</keyword>
<dbReference type="PANTHER" id="PTHR37244:SF1">
    <property type="entry name" value="NADP-SPECIFIC GLUTAMATE DEHYDROGENASE"/>
    <property type="match status" value="1"/>
</dbReference>
<feature type="transmembrane region" description="Helical" evidence="1">
    <location>
        <begin position="265"/>
        <end position="288"/>
    </location>
</feature>
<dbReference type="Proteomes" id="UP001140949">
    <property type="component" value="Unassembled WGS sequence"/>
</dbReference>
<keyword evidence="3" id="KW-1185">Reference proteome</keyword>
<dbReference type="PANTHER" id="PTHR37244">
    <property type="entry name" value="NADP-SPECIFIC GLUTAMATE DEHYDROGENASE"/>
    <property type="match status" value="1"/>
</dbReference>
<proteinExistence type="predicted"/>
<keyword evidence="1" id="KW-1133">Transmembrane helix</keyword>
<protein>
    <submittedName>
        <fullName evidence="2">Uncharacterized protein</fullName>
    </submittedName>
</protein>
<sequence>MGRSYDPLADEDAASGPTAGRHVIMHPLHLPKQPPWFDLRVFYVRIGGCGGGGGAPCRLTVNHLPLGPDAVLEVNGHRSGIHSGRAGASSVLRRDRVDRSSEEATFVSTDTVRMTGGARFEVSDGDDEPLLAGALESVGGRWSMRCEPAASAPASFLKGRQAVVIEVYVAGSFSGSPVILTKTLQLPSRKKLALGSVIPEYDLTEMKKEVSSEDAMQVSDSDEYKTENKTENDVEMDYNSIYSRSEYVEGEEDGELSWFNAGVRVGVGIGLGICLGVGIGVGVLVRTYQATTRNFKRPLV</sequence>
<reference evidence="2" key="2">
    <citation type="submission" date="2023-04" db="EMBL/GenBank/DDBJ databases">
        <authorList>
            <person name="Bruccoleri R.E."/>
            <person name="Oakeley E.J."/>
            <person name="Faust A.-M."/>
            <person name="Dessus-Babus S."/>
            <person name="Altorfer M."/>
            <person name="Burckhardt D."/>
            <person name="Oertli M."/>
            <person name="Naumann U."/>
            <person name="Petersen F."/>
            <person name="Wong J."/>
        </authorList>
    </citation>
    <scope>NUCLEOTIDE SEQUENCE</scope>
    <source>
        <strain evidence="2">GSM-AAB239-AS_SAM_17_03QT</strain>
        <tissue evidence="2">Leaf</tissue>
    </source>
</reference>
<dbReference type="AlphaFoldDB" id="A0AAX6FFI3"/>
<keyword evidence="1" id="KW-0472">Membrane</keyword>
<organism evidence="2 3">
    <name type="scientific">Iris pallida</name>
    <name type="common">Sweet iris</name>
    <dbReference type="NCBI Taxonomy" id="29817"/>
    <lineage>
        <taxon>Eukaryota</taxon>
        <taxon>Viridiplantae</taxon>
        <taxon>Streptophyta</taxon>
        <taxon>Embryophyta</taxon>
        <taxon>Tracheophyta</taxon>
        <taxon>Spermatophyta</taxon>
        <taxon>Magnoliopsida</taxon>
        <taxon>Liliopsida</taxon>
        <taxon>Asparagales</taxon>
        <taxon>Iridaceae</taxon>
        <taxon>Iridoideae</taxon>
        <taxon>Irideae</taxon>
        <taxon>Iris</taxon>
    </lineage>
</organism>
<gene>
    <name evidence="2" type="ORF">M6B38_135500</name>
</gene>
<reference evidence="2" key="1">
    <citation type="journal article" date="2023" name="GigaByte">
        <title>Genome assembly of the bearded iris, Iris pallida Lam.</title>
        <authorList>
            <person name="Bruccoleri R.E."/>
            <person name="Oakeley E.J."/>
            <person name="Faust A.M.E."/>
            <person name="Altorfer M."/>
            <person name="Dessus-Babus S."/>
            <person name="Burckhardt D."/>
            <person name="Oertli M."/>
            <person name="Naumann U."/>
            <person name="Petersen F."/>
            <person name="Wong J."/>
        </authorList>
    </citation>
    <scope>NUCLEOTIDE SEQUENCE</scope>
    <source>
        <strain evidence="2">GSM-AAB239-AS_SAM_17_03QT</strain>
    </source>
</reference>
<evidence type="ECO:0000313" key="3">
    <source>
        <dbReference type="Proteomes" id="UP001140949"/>
    </source>
</evidence>
<evidence type="ECO:0000313" key="2">
    <source>
        <dbReference type="EMBL" id="KAJ6815154.1"/>
    </source>
</evidence>